<organism evidence="1 2">
    <name type="scientific">Lactiplantibacillus nangangensis</name>
    <dbReference type="NCBI Taxonomy" id="2559917"/>
    <lineage>
        <taxon>Bacteria</taxon>
        <taxon>Bacillati</taxon>
        <taxon>Bacillota</taxon>
        <taxon>Bacilli</taxon>
        <taxon>Lactobacillales</taxon>
        <taxon>Lactobacillaceae</taxon>
        <taxon>Lactiplantibacillus</taxon>
    </lineage>
</organism>
<dbReference type="RefSeq" id="WP_137615114.1">
    <property type="nucleotide sequence ID" value="NZ_JBHSSE010000003.1"/>
</dbReference>
<gene>
    <name evidence="1" type="ORF">ACFP1L_02455</name>
</gene>
<proteinExistence type="predicted"/>
<sequence>MLLIIFGLRRKIFFDF</sequence>
<protein>
    <submittedName>
        <fullName evidence="1">Uncharacterized protein</fullName>
    </submittedName>
</protein>
<reference evidence="2" key="1">
    <citation type="journal article" date="2019" name="Int. J. Syst. Evol. Microbiol.">
        <title>The Global Catalogue of Microorganisms (GCM) 10K type strain sequencing project: providing services to taxonomists for standard genome sequencing and annotation.</title>
        <authorList>
            <consortium name="The Broad Institute Genomics Platform"/>
            <consortium name="The Broad Institute Genome Sequencing Center for Infectious Disease"/>
            <person name="Wu L."/>
            <person name="Ma J."/>
        </authorList>
    </citation>
    <scope>NUCLEOTIDE SEQUENCE [LARGE SCALE GENOMIC DNA]</scope>
    <source>
        <strain evidence="2">CCM 8930</strain>
    </source>
</reference>
<dbReference type="Proteomes" id="UP001596171">
    <property type="component" value="Unassembled WGS sequence"/>
</dbReference>
<evidence type="ECO:0000313" key="1">
    <source>
        <dbReference type="EMBL" id="MFC6200757.1"/>
    </source>
</evidence>
<name>A0ABW1SGA1_9LACO</name>
<accession>A0ABW1SGA1</accession>
<dbReference type="EMBL" id="JBHSSE010000003">
    <property type="protein sequence ID" value="MFC6200757.1"/>
    <property type="molecule type" value="Genomic_DNA"/>
</dbReference>
<keyword evidence="2" id="KW-1185">Reference proteome</keyword>
<comment type="caution">
    <text evidence="1">The sequence shown here is derived from an EMBL/GenBank/DDBJ whole genome shotgun (WGS) entry which is preliminary data.</text>
</comment>
<evidence type="ECO:0000313" key="2">
    <source>
        <dbReference type="Proteomes" id="UP001596171"/>
    </source>
</evidence>